<keyword evidence="8 15" id="KW-0418">Kinase</keyword>
<evidence type="ECO:0000256" key="4">
    <source>
        <dbReference type="ARBA" id="ARBA00022475"/>
    </source>
</evidence>
<feature type="transmembrane region" description="Helical" evidence="12">
    <location>
        <begin position="21"/>
        <end position="44"/>
    </location>
</feature>
<dbReference type="CDD" id="cd06225">
    <property type="entry name" value="HAMP"/>
    <property type="match status" value="1"/>
</dbReference>
<dbReference type="InterPro" id="IPR004358">
    <property type="entry name" value="Sig_transdc_His_kin-like_C"/>
</dbReference>
<dbReference type="InterPro" id="IPR036890">
    <property type="entry name" value="HATPase_C_sf"/>
</dbReference>
<evidence type="ECO:0000256" key="7">
    <source>
        <dbReference type="ARBA" id="ARBA00022692"/>
    </source>
</evidence>
<dbReference type="InterPro" id="IPR005467">
    <property type="entry name" value="His_kinase_dom"/>
</dbReference>
<evidence type="ECO:0000256" key="3">
    <source>
        <dbReference type="ARBA" id="ARBA00012438"/>
    </source>
</evidence>
<dbReference type="GO" id="GO:0016301">
    <property type="term" value="F:kinase activity"/>
    <property type="evidence" value="ECO:0007669"/>
    <property type="project" value="UniProtKB-KW"/>
</dbReference>
<dbReference type="PROSITE" id="PS50885">
    <property type="entry name" value="HAMP"/>
    <property type="match status" value="1"/>
</dbReference>
<dbReference type="CDD" id="cd12912">
    <property type="entry name" value="PDC2_MCP_like"/>
    <property type="match status" value="1"/>
</dbReference>
<dbReference type="Pfam" id="PF02743">
    <property type="entry name" value="dCache_1"/>
    <property type="match status" value="1"/>
</dbReference>
<keyword evidence="4" id="KW-1003">Cell membrane</keyword>
<comment type="catalytic activity">
    <reaction evidence="1">
        <text>ATP + protein L-histidine = ADP + protein N-phospho-L-histidine.</text>
        <dbReference type="EC" id="2.7.13.3"/>
    </reaction>
</comment>
<evidence type="ECO:0000256" key="6">
    <source>
        <dbReference type="ARBA" id="ARBA00022679"/>
    </source>
</evidence>
<evidence type="ECO:0000313" key="15">
    <source>
        <dbReference type="EMBL" id="MBW7573055.1"/>
    </source>
</evidence>
<accession>A0ABS7DP30</accession>
<sequence length="609" mass="68552">MRKKARDIIDKITQLLQKKSLQFTISITFTAVSVVGMLIVGGSLSMRFISSSEKMVSDDSTRMVDQVNLNLDNYLRNMMRISDSMYYRVIKNADLSTDNISNDMSLLYETNRDLLISIGVFSNSGKVIAAEPLTQLKPSANVSGESWFKDAARKIENCHFSTPHVQNLFVDPDNKYRWVVSLSRSVELTSAGSITHGVLLVDMNFSGIEQICKNVDLGESGYIYLIDGSGEIIYHPRQQLIYSNLIHENNYAAAKYDDGNHNETFEGQQRLVTVKTAGYTGWKIIAVTPTQDITSNYQQFQIFALFFIFFAIFLMIFVNMFLSSRIANPLKELEHSVKELDQGNLSGVDISVSGSYEVQHLGKTIRSMVDQLHRLMDDIVAEQESKRKSELDALQSQINPHFLYNTLDSIIWMIENERYDGAVTMVTALARLFRISLSKGKNIITVGDELEHVRNYLTIQKMRYKNKFSYEVSAEPETLPCATIKLIVQPLVENAIYHGMEFMSGDGEIRIKAYHEGNDLYIDIIDNGLGMPQEQADALLTEETTKVRGKGSGIGLKNVQERIQLYFGSEYGLAIYSEPDEGTTARIHLPLKSLEEAEGSKGGGPNDQK</sequence>
<comment type="caution">
    <text evidence="15">The sequence shown here is derived from an EMBL/GenBank/DDBJ whole genome shotgun (WGS) entry which is preliminary data.</text>
</comment>
<proteinExistence type="predicted"/>
<dbReference type="SUPFAM" id="SSF55874">
    <property type="entry name" value="ATPase domain of HSP90 chaperone/DNA topoisomerase II/histidine kinase"/>
    <property type="match status" value="1"/>
</dbReference>
<keyword evidence="16" id="KW-1185">Reference proteome</keyword>
<feature type="domain" description="HAMP" evidence="14">
    <location>
        <begin position="324"/>
        <end position="377"/>
    </location>
</feature>
<dbReference type="Gene3D" id="6.10.340.10">
    <property type="match status" value="1"/>
</dbReference>
<feature type="domain" description="Histidine kinase" evidence="13">
    <location>
        <begin position="484"/>
        <end position="593"/>
    </location>
</feature>
<dbReference type="Gene3D" id="3.30.565.10">
    <property type="entry name" value="Histidine kinase-like ATPase, C-terminal domain"/>
    <property type="match status" value="1"/>
</dbReference>
<dbReference type="InterPro" id="IPR003660">
    <property type="entry name" value="HAMP_dom"/>
</dbReference>
<dbReference type="SMART" id="SM00387">
    <property type="entry name" value="HATPase_c"/>
    <property type="match status" value="1"/>
</dbReference>
<evidence type="ECO:0000256" key="11">
    <source>
        <dbReference type="ARBA" id="ARBA00023136"/>
    </source>
</evidence>
<keyword evidence="7 12" id="KW-0812">Transmembrane</keyword>
<keyword evidence="11 12" id="KW-0472">Membrane</keyword>
<dbReference type="EMBL" id="JAGFNZ010000003">
    <property type="protein sequence ID" value="MBW7573055.1"/>
    <property type="molecule type" value="Genomic_DNA"/>
</dbReference>
<dbReference type="Pfam" id="PF00672">
    <property type="entry name" value="HAMP"/>
    <property type="match status" value="1"/>
</dbReference>
<organism evidence="15 16">
    <name type="scientific">Caproiciproducens faecalis</name>
    <dbReference type="NCBI Taxonomy" id="2820301"/>
    <lineage>
        <taxon>Bacteria</taxon>
        <taxon>Bacillati</taxon>
        <taxon>Bacillota</taxon>
        <taxon>Clostridia</taxon>
        <taxon>Eubacteriales</taxon>
        <taxon>Acutalibacteraceae</taxon>
        <taxon>Caproiciproducens</taxon>
    </lineage>
</organism>
<dbReference type="PROSITE" id="PS50109">
    <property type="entry name" value="HIS_KIN"/>
    <property type="match status" value="1"/>
</dbReference>
<evidence type="ECO:0000256" key="2">
    <source>
        <dbReference type="ARBA" id="ARBA00004651"/>
    </source>
</evidence>
<dbReference type="PANTHER" id="PTHR34220">
    <property type="entry name" value="SENSOR HISTIDINE KINASE YPDA"/>
    <property type="match status" value="1"/>
</dbReference>
<dbReference type="Pfam" id="PF06580">
    <property type="entry name" value="His_kinase"/>
    <property type="match status" value="1"/>
</dbReference>
<dbReference type="PANTHER" id="PTHR34220:SF7">
    <property type="entry name" value="SENSOR HISTIDINE KINASE YPDA"/>
    <property type="match status" value="1"/>
</dbReference>
<feature type="transmembrane region" description="Helical" evidence="12">
    <location>
        <begin position="300"/>
        <end position="322"/>
    </location>
</feature>
<evidence type="ECO:0000313" key="16">
    <source>
        <dbReference type="Proteomes" id="UP000719942"/>
    </source>
</evidence>
<keyword evidence="9 12" id="KW-1133">Transmembrane helix</keyword>
<dbReference type="EC" id="2.7.13.3" evidence="3"/>
<dbReference type="InterPro" id="IPR010559">
    <property type="entry name" value="Sig_transdc_His_kin_internal"/>
</dbReference>
<keyword evidence="6" id="KW-0808">Transferase</keyword>
<dbReference type="Gene3D" id="3.30.450.20">
    <property type="entry name" value="PAS domain"/>
    <property type="match status" value="1"/>
</dbReference>
<dbReference type="InterPro" id="IPR033479">
    <property type="entry name" value="dCache_1"/>
</dbReference>
<evidence type="ECO:0000259" key="14">
    <source>
        <dbReference type="PROSITE" id="PS50885"/>
    </source>
</evidence>
<dbReference type="InterPro" id="IPR003594">
    <property type="entry name" value="HATPase_dom"/>
</dbReference>
<dbReference type="Pfam" id="PF02518">
    <property type="entry name" value="HATPase_c"/>
    <property type="match status" value="1"/>
</dbReference>
<dbReference type="Proteomes" id="UP000719942">
    <property type="component" value="Unassembled WGS sequence"/>
</dbReference>
<dbReference type="SUPFAM" id="SSF158472">
    <property type="entry name" value="HAMP domain-like"/>
    <property type="match status" value="1"/>
</dbReference>
<evidence type="ECO:0000256" key="10">
    <source>
        <dbReference type="ARBA" id="ARBA00023012"/>
    </source>
</evidence>
<dbReference type="InterPro" id="IPR050640">
    <property type="entry name" value="Bact_2-comp_sensor_kinase"/>
</dbReference>
<comment type="subcellular location">
    <subcellularLocation>
        <location evidence="2">Cell membrane</location>
        <topology evidence="2">Multi-pass membrane protein</topology>
    </subcellularLocation>
</comment>
<gene>
    <name evidence="15" type="ORF">J5W02_09540</name>
</gene>
<evidence type="ECO:0000256" key="9">
    <source>
        <dbReference type="ARBA" id="ARBA00022989"/>
    </source>
</evidence>
<evidence type="ECO:0000256" key="1">
    <source>
        <dbReference type="ARBA" id="ARBA00000085"/>
    </source>
</evidence>
<evidence type="ECO:0000256" key="5">
    <source>
        <dbReference type="ARBA" id="ARBA00022553"/>
    </source>
</evidence>
<evidence type="ECO:0000259" key="13">
    <source>
        <dbReference type="PROSITE" id="PS50109"/>
    </source>
</evidence>
<keyword evidence="5" id="KW-0597">Phosphoprotein</keyword>
<dbReference type="PRINTS" id="PR00344">
    <property type="entry name" value="BCTRLSENSOR"/>
</dbReference>
<reference evidence="15 16" key="1">
    <citation type="submission" date="2021-03" db="EMBL/GenBank/DDBJ databases">
        <title>Caproiciproducens sp. nov. isolated from feces of cow.</title>
        <authorList>
            <person name="Choi J.-Y."/>
        </authorList>
    </citation>
    <scope>NUCLEOTIDE SEQUENCE [LARGE SCALE GENOMIC DNA]</scope>
    <source>
        <strain evidence="15 16">AGMB10547</strain>
    </source>
</reference>
<keyword evidence="10" id="KW-0902">Two-component regulatory system</keyword>
<evidence type="ECO:0000256" key="8">
    <source>
        <dbReference type="ARBA" id="ARBA00022777"/>
    </source>
</evidence>
<dbReference type="RefSeq" id="WP_219965457.1">
    <property type="nucleotide sequence ID" value="NZ_JAGFNZ010000003.1"/>
</dbReference>
<protein>
    <recommendedName>
        <fullName evidence="3">histidine kinase</fullName>
        <ecNumber evidence="3">2.7.13.3</ecNumber>
    </recommendedName>
</protein>
<dbReference type="SMART" id="SM00304">
    <property type="entry name" value="HAMP"/>
    <property type="match status" value="1"/>
</dbReference>
<name>A0ABS7DP30_9FIRM</name>
<evidence type="ECO:0000256" key="12">
    <source>
        <dbReference type="SAM" id="Phobius"/>
    </source>
</evidence>